<dbReference type="Gene3D" id="3.40.50.300">
    <property type="entry name" value="P-loop containing nucleotide triphosphate hydrolases"/>
    <property type="match status" value="1"/>
</dbReference>
<dbReference type="KEGG" id="mhz:Metho_1297"/>
<accession>L0KXU3</accession>
<sequence>MKVIIIGGFLGSGKTTTLLSLGRHMVEKGHRVAIIVNEIGEVGVDGETLAGSGLIARELTSGCICCTLKISMEYTLQTLEEEYDPDVLIIEPTGIALPLQIKEHVALMELPELSFAPVVTIVDASRLNVELSQVPKFIVTQIKEAEILCVNKIDLVDRETLVSVTGKLMDLNPDALIVEFSARRADAQFMRFIDLLAGEGTARQEGENRNSIELSQVSSHSGKYSLDTKDLDREDMAAMILKILEEVKEKIELLNPLFIGHVKISLSLGKDLVKGSLTSSQGYPMVELLESSGQDPNQLKFLSAVTLLSKPDLVHIIDSAIRSNLERKHVGYESADPVTGLINIKGTSK</sequence>
<evidence type="ECO:0000259" key="1">
    <source>
        <dbReference type="Pfam" id="PF02492"/>
    </source>
</evidence>
<proteinExistence type="predicted"/>
<dbReference type="GO" id="GO:0005737">
    <property type="term" value="C:cytoplasm"/>
    <property type="evidence" value="ECO:0007669"/>
    <property type="project" value="TreeGrafter"/>
</dbReference>
<gene>
    <name evidence="2" type="ordered locus">Metho_1297</name>
</gene>
<dbReference type="PANTHER" id="PTHR13748">
    <property type="entry name" value="COBW-RELATED"/>
    <property type="match status" value="1"/>
</dbReference>
<organism evidence="2 3">
    <name type="scientific">Methanomethylovorans hollandica (strain DSM 15978 / NBRC 107637 / DMS1)</name>
    <dbReference type="NCBI Taxonomy" id="867904"/>
    <lineage>
        <taxon>Archaea</taxon>
        <taxon>Methanobacteriati</taxon>
        <taxon>Methanobacteriota</taxon>
        <taxon>Stenosarchaea group</taxon>
        <taxon>Methanomicrobia</taxon>
        <taxon>Methanosarcinales</taxon>
        <taxon>Methanosarcinaceae</taxon>
        <taxon>Methanomethylovorans</taxon>
    </lineage>
</organism>
<feature type="domain" description="CobW/HypB/UreG nucleotide-binding" evidence="1">
    <location>
        <begin position="3"/>
        <end position="177"/>
    </location>
</feature>
<dbReference type="AlphaFoldDB" id="L0KXU3"/>
<dbReference type="GeneID" id="14407106"/>
<reference evidence="3" key="1">
    <citation type="submission" date="2012-02" db="EMBL/GenBank/DDBJ databases">
        <title>Complete sequence of chromosome of Methanomethylovorans hollandica DSM 15978.</title>
        <authorList>
            <person name="Lucas S."/>
            <person name="Copeland A."/>
            <person name="Lapidus A."/>
            <person name="Glavina del Rio T."/>
            <person name="Dalin E."/>
            <person name="Tice H."/>
            <person name="Bruce D."/>
            <person name="Goodwin L."/>
            <person name="Pitluck S."/>
            <person name="Peters L."/>
            <person name="Mikhailova N."/>
            <person name="Held B."/>
            <person name="Kyrpides N."/>
            <person name="Mavromatis K."/>
            <person name="Ivanova N."/>
            <person name="Brettin T."/>
            <person name="Detter J.C."/>
            <person name="Han C."/>
            <person name="Larimer F."/>
            <person name="Land M."/>
            <person name="Hauser L."/>
            <person name="Markowitz V."/>
            <person name="Cheng J.-F."/>
            <person name="Hugenholtz P."/>
            <person name="Woyke T."/>
            <person name="Wu D."/>
            <person name="Spring S."/>
            <person name="Schroeder M."/>
            <person name="Brambilla E."/>
            <person name="Klenk H.-P."/>
            <person name="Eisen J.A."/>
        </authorList>
    </citation>
    <scope>NUCLEOTIDE SEQUENCE [LARGE SCALE GENOMIC DNA]</scope>
    <source>
        <strain evidence="3">DSM 15978 / NBRC 107637 / DMS1</strain>
    </source>
</reference>
<dbReference type="STRING" id="867904.Metho_1297"/>
<evidence type="ECO:0000313" key="3">
    <source>
        <dbReference type="Proteomes" id="UP000010866"/>
    </source>
</evidence>
<dbReference type="EMBL" id="CP003362">
    <property type="protein sequence ID" value="AGB49520.1"/>
    <property type="molecule type" value="Genomic_DNA"/>
</dbReference>
<dbReference type="HOGENOM" id="CLU_701348_0_0_2"/>
<dbReference type="Proteomes" id="UP000010866">
    <property type="component" value="Chromosome"/>
</dbReference>
<name>L0KXU3_METHD</name>
<dbReference type="InterPro" id="IPR051316">
    <property type="entry name" value="Zinc-reg_GTPase_activator"/>
</dbReference>
<dbReference type="InterPro" id="IPR003495">
    <property type="entry name" value="CobW/HypB/UreG_nucleotide-bd"/>
</dbReference>
<dbReference type="InterPro" id="IPR027417">
    <property type="entry name" value="P-loop_NTPase"/>
</dbReference>
<dbReference type="RefSeq" id="WP_015324686.1">
    <property type="nucleotide sequence ID" value="NC_019977.1"/>
</dbReference>
<dbReference type="PANTHER" id="PTHR13748:SF62">
    <property type="entry name" value="COBW DOMAIN-CONTAINING PROTEIN"/>
    <property type="match status" value="1"/>
</dbReference>
<evidence type="ECO:0000313" key="2">
    <source>
        <dbReference type="EMBL" id="AGB49520.1"/>
    </source>
</evidence>
<dbReference type="OrthoDB" id="359387at2157"/>
<keyword evidence="3" id="KW-1185">Reference proteome</keyword>
<dbReference type="SUPFAM" id="SSF52540">
    <property type="entry name" value="P-loop containing nucleoside triphosphate hydrolases"/>
    <property type="match status" value="1"/>
</dbReference>
<protein>
    <submittedName>
        <fullName evidence="2">Putative GTPase, G3E family</fullName>
    </submittedName>
</protein>
<dbReference type="Pfam" id="PF02492">
    <property type="entry name" value="cobW"/>
    <property type="match status" value="1"/>
</dbReference>